<evidence type="ECO:0000256" key="5">
    <source>
        <dbReference type="ARBA" id="ARBA00023180"/>
    </source>
</evidence>
<dbReference type="InterPro" id="IPR032861">
    <property type="entry name" value="TAXi_N"/>
</dbReference>
<keyword evidence="2" id="KW-0645">Protease</keyword>
<dbReference type="InterPro" id="IPR033121">
    <property type="entry name" value="PEPTIDASE_A1"/>
</dbReference>
<keyword evidence="3" id="KW-0064">Aspartyl protease</keyword>
<sequence length="452" mass="48192">MMKMEFTAIGSSLILSLAITFMCGVAEIAPGLNCRSSDKILNRKVGKRSHSVSFPLIHIYSECSPFRPPNRTWESLMSEKIRGDANRLRFLKRTSRSSKQDANANVPVRSGSGEYIIQVDFGTPKQSMYTLIDTGSDVAWIPCKQCQGCHSTAPIFDPAKSSSYKPFACDSQPCQEISGNCGGNSKCQFEVSYGDGTQVDGTLASDAITLGSQYLPNFSFGCAESLSEDTSPSPGLMGLGGGSLSLLTQAPTAELFGGTFSYCLPSSSTSSGSLVLGKEAAVSSSSLKFTTLIKDPSIPTFYFVTLKAISVGNTRISVPGTNIASGGGTIIDSGTTITHLVPSAYTALRDAFRQQLSSLQPTPVEDMDTCYDLSSSSVDVPTITLHLDRNVDLVLPKENILITQESGLACLAFSSTDSRSIIGNVQQQNWRIVFDVPNSQVGFAQEQCAAPA</sequence>
<evidence type="ECO:0000313" key="9">
    <source>
        <dbReference type="EMBL" id="ABR18297.1"/>
    </source>
</evidence>
<feature type="active site" evidence="6">
    <location>
        <position position="133"/>
    </location>
</feature>
<evidence type="ECO:0000256" key="6">
    <source>
        <dbReference type="PIRSR" id="PIRSR601461-1"/>
    </source>
</evidence>
<dbReference type="PANTHER" id="PTHR47967:SF60">
    <property type="entry name" value="PROTEIN ASPARTIC PROTEASE IN GUARD CELL 1-LIKE"/>
    <property type="match status" value="1"/>
</dbReference>
<dbReference type="GO" id="GO:0004190">
    <property type="term" value="F:aspartic-type endopeptidase activity"/>
    <property type="evidence" value="ECO:0007669"/>
    <property type="project" value="UniProtKB-KW"/>
</dbReference>
<evidence type="ECO:0000256" key="3">
    <source>
        <dbReference type="ARBA" id="ARBA00022750"/>
    </source>
</evidence>
<dbReference type="InterPro" id="IPR051708">
    <property type="entry name" value="Plant_Aspart_Prot_A1"/>
</dbReference>
<feature type="active site" evidence="6">
    <location>
        <position position="332"/>
    </location>
</feature>
<dbReference type="InterPro" id="IPR021109">
    <property type="entry name" value="Peptidase_aspartic_dom_sf"/>
</dbReference>
<keyword evidence="4" id="KW-0378">Hydrolase</keyword>
<protein>
    <recommendedName>
        <fullName evidence="8">Peptidase A1 domain-containing protein</fullName>
    </recommendedName>
</protein>
<proteinExistence type="evidence at transcript level"/>
<dbReference type="PROSITE" id="PS51767">
    <property type="entry name" value="PEPTIDASE_A1"/>
    <property type="match status" value="1"/>
</dbReference>
<dbReference type="Gene3D" id="2.40.70.10">
    <property type="entry name" value="Acid Proteases"/>
    <property type="match status" value="2"/>
</dbReference>
<feature type="domain" description="Peptidase A1" evidence="8">
    <location>
        <begin position="115"/>
        <end position="444"/>
    </location>
</feature>
<evidence type="ECO:0000256" key="2">
    <source>
        <dbReference type="ARBA" id="ARBA00022670"/>
    </source>
</evidence>
<evidence type="ECO:0000256" key="4">
    <source>
        <dbReference type="ARBA" id="ARBA00022801"/>
    </source>
</evidence>
<dbReference type="Pfam" id="PF14543">
    <property type="entry name" value="TAXi_N"/>
    <property type="match status" value="1"/>
</dbReference>
<dbReference type="FunFam" id="2.40.70.10:FF:000033">
    <property type="entry name" value="Aspartyl protease family protein"/>
    <property type="match status" value="1"/>
</dbReference>
<keyword evidence="5" id="KW-0325">Glycoprotein</keyword>
<dbReference type="SUPFAM" id="SSF50630">
    <property type="entry name" value="Acid proteases"/>
    <property type="match status" value="1"/>
</dbReference>
<keyword evidence="7" id="KW-0732">Signal</keyword>
<accession>B8LRL7</accession>
<feature type="signal peptide" evidence="7">
    <location>
        <begin position="1"/>
        <end position="28"/>
    </location>
</feature>
<dbReference type="InterPro" id="IPR001461">
    <property type="entry name" value="Aspartic_peptidase_A1"/>
</dbReference>
<evidence type="ECO:0000259" key="8">
    <source>
        <dbReference type="PROSITE" id="PS51767"/>
    </source>
</evidence>
<feature type="chain" id="PRO_5002877202" description="Peptidase A1 domain-containing protein" evidence="7">
    <location>
        <begin position="29"/>
        <end position="452"/>
    </location>
</feature>
<dbReference type="GO" id="GO:0006508">
    <property type="term" value="P:proteolysis"/>
    <property type="evidence" value="ECO:0007669"/>
    <property type="project" value="UniProtKB-KW"/>
</dbReference>
<reference evidence="9" key="1">
    <citation type="submission" date="2007-06" db="EMBL/GenBank/DDBJ databases">
        <title>Full length cDNA sequences from Sitka Spruce (Picea sitchensis).</title>
        <authorList>
            <person name="Ralph S.G."/>
            <person name="Chun H.E."/>
            <person name="Liao N."/>
            <person name="Ali J."/>
            <person name="Reid K."/>
            <person name="Kolosova N."/>
            <person name="Cooper N."/>
            <person name="Cullis C."/>
            <person name="Jancsik S."/>
            <person name="Moore R."/>
            <person name="Mayo M."/>
            <person name="Wagner S."/>
            <person name="Holt R.A."/>
            <person name="Jones S.J.M."/>
            <person name="Marra M.A."/>
            <person name="Ritland C.E."/>
            <person name="Ritland K."/>
            <person name="Bohlmann J."/>
        </authorList>
    </citation>
    <scope>NUCLEOTIDE SEQUENCE</scope>
    <source>
        <tissue evidence="9">Bark</tissue>
    </source>
</reference>
<comment type="similarity">
    <text evidence="1">Belongs to the peptidase A1 family.</text>
</comment>
<evidence type="ECO:0000256" key="7">
    <source>
        <dbReference type="SAM" id="SignalP"/>
    </source>
</evidence>
<dbReference type="PANTHER" id="PTHR47967">
    <property type="entry name" value="OS07G0603500 PROTEIN-RELATED"/>
    <property type="match status" value="1"/>
</dbReference>
<dbReference type="EMBL" id="EF678551">
    <property type="protein sequence ID" value="ABR18297.1"/>
    <property type="molecule type" value="mRNA"/>
</dbReference>
<organism evidence="9">
    <name type="scientific">Picea sitchensis</name>
    <name type="common">Sitka spruce</name>
    <name type="synonym">Pinus sitchensis</name>
    <dbReference type="NCBI Taxonomy" id="3332"/>
    <lineage>
        <taxon>Eukaryota</taxon>
        <taxon>Viridiplantae</taxon>
        <taxon>Streptophyta</taxon>
        <taxon>Embryophyta</taxon>
        <taxon>Tracheophyta</taxon>
        <taxon>Spermatophyta</taxon>
        <taxon>Pinopsida</taxon>
        <taxon>Pinidae</taxon>
        <taxon>Conifers I</taxon>
        <taxon>Pinales</taxon>
        <taxon>Pinaceae</taxon>
        <taxon>Picea</taxon>
    </lineage>
</organism>
<evidence type="ECO:0000256" key="1">
    <source>
        <dbReference type="ARBA" id="ARBA00007447"/>
    </source>
</evidence>
<dbReference type="PRINTS" id="PR00792">
    <property type="entry name" value="PEPSIN"/>
</dbReference>
<dbReference type="AlphaFoldDB" id="B8LRL7"/>
<dbReference type="InterPro" id="IPR032799">
    <property type="entry name" value="TAXi_C"/>
</dbReference>
<name>B8LRL7_PICSI</name>
<dbReference type="Pfam" id="PF14541">
    <property type="entry name" value="TAXi_C"/>
    <property type="match status" value="1"/>
</dbReference>